<dbReference type="InterPro" id="IPR050930">
    <property type="entry name" value="MFS_Vesicular_Transporter"/>
</dbReference>
<dbReference type="GO" id="GO:0022857">
    <property type="term" value="F:transmembrane transporter activity"/>
    <property type="evidence" value="ECO:0007669"/>
    <property type="project" value="InterPro"/>
</dbReference>
<dbReference type="InterPro" id="IPR036259">
    <property type="entry name" value="MFS_trans_sf"/>
</dbReference>
<dbReference type="Pfam" id="PF07690">
    <property type="entry name" value="MFS_1"/>
    <property type="match status" value="1"/>
</dbReference>
<feature type="transmembrane region" description="Helical" evidence="7">
    <location>
        <begin position="104"/>
        <end position="127"/>
    </location>
</feature>
<dbReference type="AlphaFoldDB" id="A0A078A5F5"/>
<dbReference type="OrthoDB" id="446368at2759"/>
<keyword evidence="2" id="KW-0813">Transport</keyword>
<dbReference type="Proteomes" id="UP000039865">
    <property type="component" value="Unassembled WGS sequence"/>
</dbReference>
<evidence type="ECO:0000256" key="3">
    <source>
        <dbReference type="ARBA" id="ARBA00022692"/>
    </source>
</evidence>
<keyword evidence="5 7" id="KW-0472">Membrane</keyword>
<accession>A0A078A5F5</accession>
<keyword evidence="4 7" id="KW-1133">Transmembrane helix</keyword>
<dbReference type="GO" id="GO:0016020">
    <property type="term" value="C:membrane"/>
    <property type="evidence" value="ECO:0007669"/>
    <property type="project" value="UniProtKB-SubCell"/>
</dbReference>
<dbReference type="InParanoid" id="A0A078A5F5"/>
<dbReference type="InterPro" id="IPR011701">
    <property type="entry name" value="MFS"/>
</dbReference>
<dbReference type="EMBL" id="CCKQ01006177">
    <property type="protein sequence ID" value="CDW77465.1"/>
    <property type="molecule type" value="Genomic_DNA"/>
</dbReference>
<gene>
    <name evidence="8" type="primary">Contig17707.g18821</name>
    <name evidence="8" type="ORF">STYLEM_6426</name>
</gene>
<sequence>MSQINSSRRQLPKQQTNQQNNLKYTPHPQVILSFESKLTIVSLVFLNGMKEGFFLILAPFFPEQMHLRNVAQVVFTPLFLQYTIWMFIASLLGGKLQGKFGRRIMVRIAMILQFIAALSFISLSYISSVRMFLIVGFTGRAIQGTGAGLYQTAGTHILSNQLLILAYSELLIQFPHIQRKLVSTMEIGAVMGGFVGLVISAFLSFTVGFVGPFSFCGMTFLFFGLFQDKLIKFVDQISNNTTIQNSFDHADRQSINSSLLEHQQQQAYKQLMKDNEIKYQSLNDKDLEIRQLKDEEISFGENYAIFKEKQNPVIVKKFDKIYYSDVIFTKRGFFACLTIVINLQTFYYTDTILADHLKQRYGLSPSVISLVYAIQQVGFMTTAPITPNIVHKFSLVGVVICTQTLQGLAALLVGPSQFLGLHETISLTLIGFVISGLSSPFSIIPPYSELEYCLSAHKGKNFNPQEVQDIVSGVFNSAYALGSIGGPLFGGYVNEWTNFRTTNDIQCLVLLSAALMQFVFNYIPQRIQQAQVNSNIQLSSMINEKMAQKQSSKKIHYEK</sequence>
<evidence type="ECO:0000256" key="7">
    <source>
        <dbReference type="SAM" id="Phobius"/>
    </source>
</evidence>
<dbReference type="PANTHER" id="PTHR23506:SF26">
    <property type="entry name" value="MFS-TYPE TRANSPORTER SLC18B1"/>
    <property type="match status" value="1"/>
</dbReference>
<feature type="transmembrane region" description="Helical" evidence="7">
    <location>
        <begin position="209"/>
        <end position="226"/>
    </location>
</feature>
<evidence type="ECO:0000313" key="8">
    <source>
        <dbReference type="EMBL" id="CDW77465.1"/>
    </source>
</evidence>
<evidence type="ECO:0000313" key="9">
    <source>
        <dbReference type="Proteomes" id="UP000039865"/>
    </source>
</evidence>
<organism evidence="8 9">
    <name type="scientific">Stylonychia lemnae</name>
    <name type="common">Ciliate</name>
    <dbReference type="NCBI Taxonomy" id="5949"/>
    <lineage>
        <taxon>Eukaryota</taxon>
        <taxon>Sar</taxon>
        <taxon>Alveolata</taxon>
        <taxon>Ciliophora</taxon>
        <taxon>Intramacronucleata</taxon>
        <taxon>Spirotrichea</taxon>
        <taxon>Stichotrichia</taxon>
        <taxon>Sporadotrichida</taxon>
        <taxon>Oxytrichidae</taxon>
        <taxon>Stylonychinae</taxon>
        <taxon>Stylonychia</taxon>
    </lineage>
</organism>
<keyword evidence="3 7" id="KW-0812">Transmembrane</keyword>
<evidence type="ECO:0000256" key="1">
    <source>
        <dbReference type="ARBA" id="ARBA00004141"/>
    </source>
</evidence>
<feature type="transmembrane region" description="Helical" evidence="7">
    <location>
        <begin position="147"/>
        <end position="172"/>
    </location>
</feature>
<feature type="transmembrane region" description="Helical" evidence="7">
    <location>
        <begin position="184"/>
        <end position="203"/>
    </location>
</feature>
<feature type="transmembrane region" description="Helical" evidence="7">
    <location>
        <begin position="38"/>
        <end position="61"/>
    </location>
</feature>
<feature type="transmembrane region" description="Helical" evidence="7">
    <location>
        <begin position="332"/>
        <end position="349"/>
    </location>
</feature>
<proteinExistence type="predicted"/>
<dbReference type="PANTHER" id="PTHR23506">
    <property type="entry name" value="GH10249P"/>
    <property type="match status" value="1"/>
</dbReference>
<reference evidence="8 9" key="1">
    <citation type="submission" date="2014-06" db="EMBL/GenBank/DDBJ databases">
        <authorList>
            <person name="Swart Estienne"/>
        </authorList>
    </citation>
    <scope>NUCLEOTIDE SEQUENCE [LARGE SCALE GENOMIC DNA]</scope>
    <source>
        <strain evidence="8 9">130c</strain>
    </source>
</reference>
<dbReference type="SUPFAM" id="SSF103473">
    <property type="entry name" value="MFS general substrate transporter"/>
    <property type="match status" value="1"/>
</dbReference>
<comment type="subcellular location">
    <subcellularLocation>
        <location evidence="1">Membrane</location>
        <topology evidence="1">Multi-pass membrane protein</topology>
    </subcellularLocation>
</comment>
<evidence type="ECO:0000256" key="2">
    <source>
        <dbReference type="ARBA" id="ARBA00022448"/>
    </source>
</evidence>
<evidence type="ECO:0000256" key="6">
    <source>
        <dbReference type="SAM" id="MobiDB-lite"/>
    </source>
</evidence>
<feature type="transmembrane region" description="Helical" evidence="7">
    <location>
        <begin position="73"/>
        <end position="92"/>
    </location>
</feature>
<dbReference type="Gene3D" id="1.20.1250.20">
    <property type="entry name" value="MFS general substrate transporter like domains"/>
    <property type="match status" value="1"/>
</dbReference>
<name>A0A078A5F5_STYLE</name>
<feature type="region of interest" description="Disordered" evidence="6">
    <location>
        <begin position="1"/>
        <end position="21"/>
    </location>
</feature>
<protein>
    <submittedName>
        <fullName evidence="8">Permeases of the major facilitator superfamily</fullName>
    </submittedName>
</protein>
<evidence type="ECO:0000256" key="5">
    <source>
        <dbReference type="ARBA" id="ARBA00023136"/>
    </source>
</evidence>
<keyword evidence="9" id="KW-1185">Reference proteome</keyword>
<evidence type="ECO:0000256" key="4">
    <source>
        <dbReference type="ARBA" id="ARBA00022989"/>
    </source>
</evidence>